<dbReference type="Proteomes" id="UP000318102">
    <property type="component" value="Unassembled WGS sequence"/>
</dbReference>
<dbReference type="EMBL" id="VNJK01000006">
    <property type="protein sequence ID" value="TVX85986.1"/>
    <property type="molecule type" value="Genomic_DNA"/>
</dbReference>
<evidence type="ECO:0000313" key="2">
    <source>
        <dbReference type="Proteomes" id="UP000318102"/>
    </source>
</evidence>
<dbReference type="Gene3D" id="6.20.20.10">
    <property type="match status" value="1"/>
</dbReference>
<reference evidence="1 2" key="1">
    <citation type="submission" date="2019-07" db="EMBL/GenBank/DDBJ databases">
        <authorList>
            <person name="Kim J."/>
        </authorList>
    </citation>
    <scope>NUCLEOTIDE SEQUENCE [LARGE SCALE GENOMIC DNA]</scope>
    <source>
        <strain evidence="1 2">N4</strain>
    </source>
</reference>
<dbReference type="RefSeq" id="WP_144994714.1">
    <property type="nucleotide sequence ID" value="NZ_VNJK01000006.1"/>
</dbReference>
<organism evidence="1 2">
    <name type="scientific">Paenibacillus agilis</name>
    <dbReference type="NCBI Taxonomy" id="3020863"/>
    <lineage>
        <taxon>Bacteria</taxon>
        <taxon>Bacillati</taxon>
        <taxon>Bacillota</taxon>
        <taxon>Bacilli</taxon>
        <taxon>Bacillales</taxon>
        <taxon>Paenibacillaceae</taxon>
        <taxon>Paenibacillus</taxon>
    </lineage>
</organism>
<name>A0A559IEB4_9BACL</name>
<sequence length="63" mass="7119">MKLCGTCKGEGSINFEICRACDGEGVYNRGTFTVGKVQRRRSAEFEVEQKKIKFDKKNANRSV</sequence>
<protein>
    <recommendedName>
        <fullName evidence="3">Molecular chaperone DnaJ</fullName>
    </recommendedName>
</protein>
<evidence type="ECO:0008006" key="3">
    <source>
        <dbReference type="Google" id="ProtNLM"/>
    </source>
</evidence>
<comment type="caution">
    <text evidence="1">The sequence shown here is derived from an EMBL/GenBank/DDBJ whole genome shotgun (WGS) entry which is preliminary data.</text>
</comment>
<dbReference type="OrthoDB" id="9856461at2"/>
<proteinExistence type="predicted"/>
<gene>
    <name evidence="1" type="ORF">FPZ44_23850</name>
</gene>
<keyword evidence="2" id="KW-1185">Reference proteome</keyword>
<dbReference type="InterPro" id="IPR036410">
    <property type="entry name" value="HSP_DnaJ_Cys-rich_dom_sf"/>
</dbReference>
<dbReference type="SUPFAM" id="SSF57938">
    <property type="entry name" value="DnaJ/Hsp40 cysteine-rich domain"/>
    <property type="match status" value="1"/>
</dbReference>
<accession>A0A559IEB4</accession>
<dbReference type="AlphaFoldDB" id="A0A559IEB4"/>
<evidence type="ECO:0000313" key="1">
    <source>
        <dbReference type="EMBL" id="TVX85986.1"/>
    </source>
</evidence>